<evidence type="ECO:0000313" key="1">
    <source>
        <dbReference type="EMBL" id="GAF89602.1"/>
    </source>
</evidence>
<accession>X0TN91</accession>
<gene>
    <name evidence="1" type="ORF">S01H1_20760</name>
</gene>
<dbReference type="InterPro" id="IPR036291">
    <property type="entry name" value="NAD(P)-bd_dom_sf"/>
</dbReference>
<protein>
    <recommendedName>
        <fullName evidence="2">Short-chain dehydrogenase/reductase SDR</fullName>
    </recommendedName>
</protein>
<evidence type="ECO:0008006" key="2">
    <source>
        <dbReference type="Google" id="ProtNLM"/>
    </source>
</evidence>
<dbReference type="PANTHER" id="PTHR45024:SF3">
    <property type="entry name" value="BLL2957 PROTEIN"/>
    <property type="match status" value="1"/>
</dbReference>
<name>X0TN91_9ZZZZ</name>
<dbReference type="EMBL" id="BARS01011410">
    <property type="protein sequence ID" value="GAF89602.1"/>
    <property type="molecule type" value="Genomic_DNA"/>
</dbReference>
<organism evidence="1">
    <name type="scientific">marine sediment metagenome</name>
    <dbReference type="NCBI Taxonomy" id="412755"/>
    <lineage>
        <taxon>unclassified sequences</taxon>
        <taxon>metagenomes</taxon>
        <taxon>ecological metagenomes</taxon>
    </lineage>
</organism>
<dbReference type="InterPro" id="IPR051687">
    <property type="entry name" value="Peroxisomal_Beta-Oxidation"/>
</dbReference>
<reference evidence="1" key="1">
    <citation type="journal article" date="2014" name="Front. Microbiol.">
        <title>High frequency of phylogenetically diverse reductive dehalogenase-homologous genes in deep subseafloor sedimentary metagenomes.</title>
        <authorList>
            <person name="Kawai M."/>
            <person name="Futagami T."/>
            <person name="Toyoda A."/>
            <person name="Takaki Y."/>
            <person name="Nishi S."/>
            <person name="Hori S."/>
            <person name="Arai W."/>
            <person name="Tsubouchi T."/>
            <person name="Morono Y."/>
            <person name="Uchiyama I."/>
            <person name="Ito T."/>
            <person name="Fujiyama A."/>
            <person name="Inagaki F."/>
            <person name="Takami H."/>
        </authorList>
    </citation>
    <scope>NUCLEOTIDE SEQUENCE</scope>
    <source>
        <strain evidence="1">Expedition CK06-06</strain>
    </source>
</reference>
<proteinExistence type="predicted"/>
<dbReference type="InterPro" id="IPR002347">
    <property type="entry name" value="SDR_fam"/>
</dbReference>
<dbReference type="AlphaFoldDB" id="X0TN91"/>
<dbReference type="SUPFAM" id="SSF51735">
    <property type="entry name" value="NAD(P)-binding Rossmann-fold domains"/>
    <property type="match status" value="1"/>
</dbReference>
<dbReference type="PANTHER" id="PTHR45024">
    <property type="entry name" value="DEHYDROGENASES, SHORT CHAIN"/>
    <property type="match status" value="1"/>
</dbReference>
<dbReference type="Gene3D" id="3.40.50.720">
    <property type="entry name" value="NAD(P)-binding Rossmann-like Domain"/>
    <property type="match status" value="1"/>
</dbReference>
<comment type="caution">
    <text evidence="1">The sequence shown here is derived from an EMBL/GenBank/DDBJ whole genome shotgun (WGS) entry which is preliminary data.</text>
</comment>
<feature type="non-terminal residue" evidence="1">
    <location>
        <position position="82"/>
    </location>
</feature>
<dbReference type="Pfam" id="PF00106">
    <property type="entry name" value="adh_short"/>
    <property type="match status" value="1"/>
</dbReference>
<sequence>MSDRLKERNAVVTGAGRGIGREVAFLLAQEGASVVVNDPGVNVDGTGDDAGPADQLVQEIRGAGGTAVANHDSVSDLAGGEN</sequence>